<feature type="binding site" evidence="4">
    <location>
        <position position="18"/>
    </location>
    <ligand>
        <name>3-amino-2-oxopropyl phosphate</name>
        <dbReference type="ChEBI" id="CHEBI:57279"/>
    </ligand>
</feature>
<evidence type="ECO:0000313" key="7">
    <source>
        <dbReference type="EMBL" id="KST68281.1"/>
    </source>
</evidence>
<comment type="subcellular location">
    <subcellularLocation>
        <location evidence="4">Cytoplasm</location>
    </subcellularLocation>
</comment>
<keyword evidence="1 4" id="KW-0963">Cytoplasm</keyword>
<dbReference type="OrthoDB" id="9806590at2"/>
<comment type="subunit">
    <text evidence="4">Homooctamer; tetramer of dimers.</text>
</comment>
<dbReference type="RefSeq" id="WP_027846346.1">
    <property type="nucleotide sequence ID" value="NZ_LMTZ01000070.1"/>
</dbReference>
<dbReference type="InterPro" id="IPR013785">
    <property type="entry name" value="Aldolase_TIM"/>
</dbReference>
<name>A0A0V7ZUR7_9CYAN</name>
<dbReference type="InterPro" id="IPR036130">
    <property type="entry name" value="Pyridoxine-5'_phos_synth"/>
</dbReference>
<evidence type="ECO:0000313" key="6">
    <source>
        <dbReference type="EMBL" id="KST64099.1"/>
    </source>
</evidence>
<feature type="active site" description="Proton donor" evidence="4">
    <location>
        <position position="198"/>
    </location>
</feature>
<dbReference type="InterPro" id="IPR004569">
    <property type="entry name" value="PyrdxlP_synth_PdxJ"/>
</dbReference>
<dbReference type="SUPFAM" id="SSF63892">
    <property type="entry name" value="Pyridoxine 5'-phosphate synthase"/>
    <property type="match status" value="1"/>
</dbReference>
<reference evidence="7 8" key="1">
    <citation type="journal article" date="2015" name="Genome Announc.">
        <title>Draft Genome of the Euendolithic (true boring) Cyanobacterium Mastigocoleus testarum strain BC008.</title>
        <authorList>
            <person name="Guida B.S."/>
            <person name="Garcia-Pichel F."/>
        </authorList>
    </citation>
    <scope>NUCLEOTIDE SEQUENCE [LARGE SCALE GENOMIC DNA]</scope>
    <source>
        <strain evidence="7 8">BC008</strain>
    </source>
</reference>
<accession>A0A0V7ZUR7</accession>
<dbReference type="GO" id="GO:0008615">
    <property type="term" value="P:pyridoxine biosynthetic process"/>
    <property type="evidence" value="ECO:0007669"/>
    <property type="project" value="UniProtKB-UniRule"/>
</dbReference>
<dbReference type="Pfam" id="PF03740">
    <property type="entry name" value="PdxJ"/>
    <property type="match status" value="1"/>
</dbReference>
<feature type="binding site" evidence="4">
    <location>
        <position position="199"/>
    </location>
    <ligand>
        <name>3-amino-2-oxopropyl phosphate</name>
        <dbReference type="ChEBI" id="CHEBI:57279"/>
    </ligand>
</feature>
<evidence type="ECO:0000256" key="1">
    <source>
        <dbReference type="ARBA" id="ARBA00022490"/>
    </source>
</evidence>
<evidence type="ECO:0000256" key="5">
    <source>
        <dbReference type="NCBIfam" id="TIGR00559"/>
    </source>
</evidence>
<dbReference type="NCBIfam" id="NF003626">
    <property type="entry name" value="PRK05265.1-4"/>
    <property type="match status" value="1"/>
</dbReference>
<comment type="function">
    <text evidence="4">Catalyzes the complicated ring closure reaction between the two acyclic compounds 1-deoxy-D-xylulose-5-phosphate (DXP) and 3-amino-2-oxopropyl phosphate (1-amino-acetone-3-phosphate or AAP) to form pyridoxine 5'-phosphate (PNP) and inorganic phosphate.</text>
</comment>
<sequence length="246" mass="26991">MTKLSVNINRVALLRNSRNIGIPSVINAAKIVINAGAYGVTVHPRPDQRHIKPADVYELAEMLALPEFKNIEFNIEGNPFESNFMDMVCEVKPTQCTLVPDAPDAFTSDSGWNLSKDSDRLKPIVQKLKSFGIRVSLFMDADVTQIPLAKDVGADRIELYTEPYATAFRDGDVETVFPKYFEAAKVALESGLGVNAGHDLNLENLGKFCSIPNILEVSIGHALIAEALEMGLHNTVKAYLEILSST</sequence>
<feature type="binding site" evidence="4">
    <location>
        <position position="7"/>
    </location>
    <ligand>
        <name>3-amino-2-oxopropyl phosphate</name>
        <dbReference type="ChEBI" id="CHEBI:57279"/>
    </ligand>
</feature>
<feature type="binding site" evidence="4">
    <location>
        <position position="45"/>
    </location>
    <ligand>
        <name>1-deoxy-D-xylulose 5-phosphate</name>
        <dbReference type="ChEBI" id="CHEBI:57792"/>
    </ligand>
</feature>
<feature type="binding site" evidence="4">
    <location>
        <position position="50"/>
    </location>
    <ligand>
        <name>1-deoxy-D-xylulose 5-phosphate</name>
        <dbReference type="ChEBI" id="CHEBI:57792"/>
    </ligand>
</feature>
<comment type="caution">
    <text evidence="7">The sequence shown here is derived from an EMBL/GenBank/DDBJ whole genome shotgun (WGS) entry which is preliminary data.</text>
</comment>
<dbReference type="EMBL" id="LMTZ01000128">
    <property type="protein sequence ID" value="KST64099.1"/>
    <property type="molecule type" value="Genomic_DNA"/>
</dbReference>
<organism evidence="7 8">
    <name type="scientific">Mastigocoleus testarum BC008</name>
    <dbReference type="NCBI Taxonomy" id="371196"/>
    <lineage>
        <taxon>Bacteria</taxon>
        <taxon>Bacillati</taxon>
        <taxon>Cyanobacteriota</taxon>
        <taxon>Cyanophyceae</taxon>
        <taxon>Nostocales</taxon>
        <taxon>Hapalosiphonaceae</taxon>
        <taxon>Mastigocoleus</taxon>
    </lineage>
</organism>
<evidence type="ECO:0000256" key="2">
    <source>
        <dbReference type="ARBA" id="ARBA00022679"/>
    </source>
</evidence>
<dbReference type="EC" id="2.6.99.2" evidence="4 5"/>
<keyword evidence="2 4" id="KW-0808">Transferase</keyword>
<evidence type="ECO:0000256" key="4">
    <source>
        <dbReference type="HAMAP-Rule" id="MF_00279"/>
    </source>
</evidence>
<evidence type="ECO:0000256" key="3">
    <source>
        <dbReference type="ARBA" id="ARBA00023096"/>
    </source>
</evidence>
<feature type="binding site" evidence="4">
    <location>
        <position position="107"/>
    </location>
    <ligand>
        <name>1-deoxy-D-xylulose 5-phosphate</name>
        <dbReference type="ChEBI" id="CHEBI:57792"/>
    </ligand>
</feature>
<comment type="caution">
    <text evidence="4">Lacks conserved residue(s) required for the propagation of feature annotation.</text>
</comment>
<proteinExistence type="inferred from homology"/>
<dbReference type="Proteomes" id="UP000053372">
    <property type="component" value="Unassembled WGS sequence"/>
</dbReference>
<evidence type="ECO:0000313" key="8">
    <source>
        <dbReference type="Proteomes" id="UP000053372"/>
    </source>
</evidence>
<comment type="similarity">
    <text evidence="4">Belongs to the PNP synthase family.</text>
</comment>
<dbReference type="PANTHER" id="PTHR30456">
    <property type="entry name" value="PYRIDOXINE 5'-PHOSPHATE SYNTHASE"/>
    <property type="match status" value="1"/>
</dbReference>
<dbReference type="UniPathway" id="UPA00244">
    <property type="reaction ID" value="UER00313"/>
</dbReference>
<dbReference type="NCBIfam" id="TIGR00559">
    <property type="entry name" value="pdxJ"/>
    <property type="match status" value="1"/>
</dbReference>
<dbReference type="NCBIfam" id="NF003625">
    <property type="entry name" value="PRK05265.1-3"/>
    <property type="match status" value="1"/>
</dbReference>
<dbReference type="CDD" id="cd00003">
    <property type="entry name" value="PNPsynthase"/>
    <property type="match status" value="1"/>
</dbReference>
<gene>
    <name evidence="4" type="primary">pdxJ</name>
    <name evidence="7" type="ORF">BC008_00545</name>
    <name evidence="6" type="ORF">BC008_15750</name>
</gene>
<keyword evidence="3 4" id="KW-0664">Pyridoxine biosynthesis</keyword>
<dbReference type="GO" id="GO:0033856">
    <property type="term" value="F:pyridoxine 5'-phosphate synthase activity"/>
    <property type="evidence" value="ECO:0007669"/>
    <property type="project" value="UniProtKB-UniRule"/>
</dbReference>
<dbReference type="EMBL" id="LMTZ01000070">
    <property type="protein sequence ID" value="KST68281.1"/>
    <property type="molecule type" value="Genomic_DNA"/>
</dbReference>
<feature type="active site" description="Proton acceptor" evidence="4">
    <location>
        <position position="76"/>
    </location>
</feature>
<dbReference type="PANTHER" id="PTHR30456:SF0">
    <property type="entry name" value="PYRIDOXINE 5'-PHOSPHATE SYNTHASE"/>
    <property type="match status" value="1"/>
</dbReference>
<feature type="site" description="Transition state stabilizer" evidence="4">
    <location>
        <position position="158"/>
    </location>
</feature>
<protein>
    <recommendedName>
        <fullName evidence="4 5">Pyridoxine 5'-phosphate synthase</fullName>
        <shortName evidence="4">PNP synthase</shortName>
        <ecNumber evidence="4 5">2.6.99.2</ecNumber>
    </recommendedName>
</protein>
<comment type="pathway">
    <text evidence="4">Cofactor biosynthesis; pyridoxine 5'-phosphate biosynthesis; pyridoxine 5'-phosphate from D-erythrose 4-phosphate: step 5/5.</text>
</comment>
<dbReference type="GO" id="GO:0005829">
    <property type="term" value="C:cytosol"/>
    <property type="evidence" value="ECO:0007669"/>
    <property type="project" value="TreeGrafter"/>
</dbReference>
<keyword evidence="8" id="KW-1185">Reference proteome</keyword>
<feature type="active site" description="Proton acceptor" evidence="4">
    <location>
        <position position="43"/>
    </location>
</feature>
<dbReference type="HAMAP" id="MF_00279">
    <property type="entry name" value="PdxJ"/>
    <property type="match status" value="1"/>
</dbReference>
<comment type="catalytic activity">
    <reaction evidence="4">
        <text>3-amino-2-oxopropyl phosphate + 1-deoxy-D-xylulose 5-phosphate = pyridoxine 5'-phosphate + phosphate + 2 H2O + H(+)</text>
        <dbReference type="Rhea" id="RHEA:15265"/>
        <dbReference type="ChEBI" id="CHEBI:15377"/>
        <dbReference type="ChEBI" id="CHEBI:15378"/>
        <dbReference type="ChEBI" id="CHEBI:43474"/>
        <dbReference type="ChEBI" id="CHEBI:57279"/>
        <dbReference type="ChEBI" id="CHEBI:57792"/>
        <dbReference type="ChEBI" id="CHEBI:58589"/>
        <dbReference type="EC" id="2.6.99.2"/>
    </reaction>
</comment>
<dbReference type="AlphaFoldDB" id="A0A0V7ZUR7"/>
<feature type="binding site" evidence="4">
    <location>
        <begin position="220"/>
        <end position="221"/>
    </location>
    <ligand>
        <name>3-amino-2-oxopropyl phosphate</name>
        <dbReference type="ChEBI" id="CHEBI:57279"/>
    </ligand>
</feature>
<dbReference type="Gene3D" id="3.20.20.70">
    <property type="entry name" value="Aldolase class I"/>
    <property type="match status" value="1"/>
</dbReference>